<dbReference type="EMBL" id="CP022114">
    <property type="protein sequence ID" value="ASG63498.1"/>
    <property type="molecule type" value="Genomic_DNA"/>
</dbReference>
<evidence type="ECO:0000313" key="1">
    <source>
        <dbReference type="EMBL" id="ASG63498.1"/>
    </source>
</evidence>
<dbReference type="SUPFAM" id="SSF53850">
    <property type="entry name" value="Periplasmic binding protein-like II"/>
    <property type="match status" value="1"/>
</dbReference>
<dbReference type="Pfam" id="PF13531">
    <property type="entry name" value="SBP_bac_11"/>
    <property type="match status" value="1"/>
</dbReference>
<dbReference type="PANTHER" id="PTHR30632">
    <property type="entry name" value="MOLYBDATE-BINDING PERIPLASMIC PROTEIN"/>
    <property type="match status" value="1"/>
</dbReference>
<proteinExistence type="predicted"/>
<dbReference type="Gene3D" id="3.40.190.10">
    <property type="entry name" value="Periplasmic binding protein-like II"/>
    <property type="match status" value="2"/>
</dbReference>
<name>A0A248KIH9_9ENTR</name>
<dbReference type="InterPro" id="IPR050682">
    <property type="entry name" value="ModA/WtpA"/>
</dbReference>
<evidence type="ECO:0000313" key="2">
    <source>
        <dbReference type="Proteomes" id="UP000197098"/>
    </source>
</evidence>
<organism evidence="1 2">
    <name type="scientific">Kluyvera genomosp. 3</name>
    <dbReference type="NCBI Taxonomy" id="2774055"/>
    <lineage>
        <taxon>Bacteria</taxon>
        <taxon>Pseudomonadati</taxon>
        <taxon>Pseudomonadota</taxon>
        <taxon>Gammaproteobacteria</taxon>
        <taxon>Enterobacterales</taxon>
        <taxon>Enterobacteriaceae</taxon>
        <taxon>Kluyvera</taxon>
    </lineage>
</organism>
<dbReference type="AlphaFoldDB" id="A0A248KIH9"/>
<gene>
    <name evidence="1" type="ORF">CEW81_13430</name>
</gene>
<accession>A0A248KIH9</accession>
<dbReference type="PANTHER" id="PTHR30632:SF0">
    <property type="entry name" value="SULFATE-BINDING PROTEIN"/>
    <property type="match status" value="1"/>
</dbReference>
<protein>
    <submittedName>
        <fullName evidence="1">Molybdate ABC transporter substrate-binding protein</fullName>
    </submittedName>
</protein>
<sequence length="246" mass="26826">MHSTLTLLAAGSLRRAFIPLQAAFTGQTGIPLALTFGPAGLLRERIENGAQCSLFASANRQHPQALYEAGRASGLYLFARNALILTVRNAPQTMGKTWLELLADETLRLATSTPLCDPSGDYTWQLFDRIEASHPGLGNALKQRAMPLVGGRDSLTLPNGALASRWLIAEGHADLFIGYAHYASALTEQSEVRSVVIPAPWNICCEYYLTSLDESDAARQLCQFILAEEGQRCLRNAGFMSARGEW</sequence>
<reference evidence="1 2" key="1">
    <citation type="submission" date="2017-06" db="EMBL/GenBank/DDBJ databases">
        <title>Origin of plasmid-mediated fosfomycin resistance gene fosA3.</title>
        <authorList>
            <person name="Ito R."/>
            <person name="Pacey M.P."/>
            <person name="Doi Y."/>
        </authorList>
    </citation>
    <scope>NUCLEOTIDE SEQUENCE [LARGE SCALE GENOMIC DNA]</scope>
    <source>
        <strain evidence="1 2">YDC799</strain>
    </source>
</reference>
<dbReference type="Proteomes" id="UP000197098">
    <property type="component" value="Chromosome"/>
</dbReference>
<dbReference type="GO" id="GO:0030973">
    <property type="term" value="F:molybdate ion binding"/>
    <property type="evidence" value="ECO:0007669"/>
    <property type="project" value="TreeGrafter"/>
</dbReference>
<dbReference type="GO" id="GO:0015689">
    <property type="term" value="P:molybdate ion transport"/>
    <property type="evidence" value="ECO:0007669"/>
    <property type="project" value="TreeGrafter"/>
</dbReference>